<dbReference type="PROSITE" id="PS50003">
    <property type="entry name" value="PH_DOMAIN"/>
    <property type="match status" value="1"/>
</dbReference>
<name>A0A2H6KGX1_9APIC</name>
<protein>
    <submittedName>
        <fullName evidence="3">Phosphatidylinositol transfer protein</fullName>
    </submittedName>
</protein>
<dbReference type="InterPro" id="IPR023393">
    <property type="entry name" value="START-like_dom_sf"/>
</dbReference>
<dbReference type="InterPro" id="IPR001849">
    <property type="entry name" value="PH_domain"/>
</dbReference>
<comment type="caution">
    <text evidence="3">The sequence shown here is derived from an EMBL/GenBank/DDBJ whole genome shotgun (WGS) entry which is preliminary data.</text>
</comment>
<dbReference type="InterPro" id="IPR011993">
    <property type="entry name" value="PH-like_dom_sf"/>
</dbReference>
<evidence type="ECO:0000259" key="2">
    <source>
        <dbReference type="PROSITE" id="PS50003"/>
    </source>
</evidence>
<dbReference type="InterPro" id="IPR055261">
    <property type="entry name" value="PI_transfer_N"/>
</dbReference>
<dbReference type="AlphaFoldDB" id="A0A2H6KGX1"/>
<dbReference type="SUPFAM" id="SSF55961">
    <property type="entry name" value="Bet v1-like"/>
    <property type="match status" value="1"/>
</dbReference>
<dbReference type="Pfam" id="PF02121">
    <property type="entry name" value="IP_trans"/>
    <property type="match status" value="1"/>
</dbReference>
<dbReference type="VEuPathDB" id="PiroplasmaDB:BOVATA_037240"/>
<dbReference type="Pfam" id="PF00169">
    <property type="entry name" value="PH"/>
    <property type="match status" value="1"/>
</dbReference>
<dbReference type="SUPFAM" id="SSF50729">
    <property type="entry name" value="PH domain-like"/>
    <property type="match status" value="1"/>
</dbReference>
<feature type="compositionally biased region" description="Basic and acidic residues" evidence="1">
    <location>
        <begin position="262"/>
        <end position="286"/>
    </location>
</feature>
<organism evidence="3 4">
    <name type="scientific">Babesia ovata</name>
    <dbReference type="NCBI Taxonomy" id="189622"/>
    <lineage>
        <taxon>Eukaryota</taxon>
        <taxon>Sar</taxon>
        <taxon>Alveolata</taxon>
        <taxon>Apicomplexa</taxon>
        <taxon>Aconoidasida</taxon>
        <taxon>Piroplasmida</taxon>
        <taxon>Babesiidae</taxon>
        <taxon>Babesia</taxon>
    </lineage>
</organism>
<keyword evidence="4" id="KW-1185">Reference proteome</keyword>
<accession>A0A2H6KGX1</accession>
<dbReference type="Proteomes" id="UP000236319">
    <property type="component" value="Unassembled WGS sequence"/>
</dbReference>
<dbReference type="GO" id="GO:0005548">
    <property type="term" value="F:phospholipid transporter activity"/>
    <property type="evidence" value="ECO:0007669"/>
    <property type="project" value="InterPro"/>
</dbReference>
<sequence>MKVIEFQIPLPLTLDMYQLCCVYLVTKASLQEVENGGGFEISKNELCERDGVLGRIMEKRFYFGKNLPLWLQSLLGKELTIVSEQSWTVFPYTMTKYSNKKLTSFEFSFESITHDGVEPRDNALNLSDKDLSRRKVVVLDVTEFKKCKLYDAQYDVTAKRSQHTDALPMKPGWWKQPGCKGVIAYKLLKVDIPYFGFLASRVENYLVNYLQDKLMLYICTAMCSIDEWYNADIEDLRIKEQECYELLNQKFREQYGHLFRDSQELPARDTPKASRAPSSEEKRPETKPSPVVETATKPREVEKSPLEAAAAPAKAVAVARPQAPKPSSHKSKTVAVAAKETADSTGYRSVLSAAFSDMRKDTKDGVVGGAYVSRAARVVATRSFRSVSGEEEFWDCLEELDDAHTTLGSVPSRRPSLSAAHTSSSAIPAVCPLKREDECLPSPQGPTAIVSRKCASLEEHGYRHVHENRASQFPITTGDVLPIPVDYPSIREYRIPGSSIEAEESEPVDTERGDHSSSSLGDVDETVAPLAAAAERYTPSMFTGYLYKLGGTFFYQWNIRYIMICDGNMHYYDSRDDTRPKATISLMDARINWVGHYMGRPNVFSVTTRTKRTYYWSAEEESTVKRWILLLQVLSESSPEALMDDLATEYLYRVEKSESVGGCSPPSAGSYMDVM</sequence>
<dbReference type="SMART" id="SM00233">
    <property type="entry name" value="PH"/>
    <property type="match status" value="1"/>
</dbReference>
<gene>
    <name evidence="3" type="ORF">BOVATA_037240</name>
</gene>
<dbReference type="GeneID" id="39876001"/>
<dbReference type="InterPro" id="IPR001666">
    <property type="entry name" value="PI_transfer"/>
</dbReference>
<feature type="domain" description="PH" evidence="2">
    <location>
        <begin position="539"/>
        <end position="636"/>
    </location>
</feature>
<dbReference type="PANTHER" id="PTHR10658">
    <property type="entry name" value="PHOSPHATIDYLINOSITOL TRANSFER PROTEIN"/>
    <property type="match status" value="1"/>
</dbReference>
<feature type="region of interest" description="Disordered" evidence="1">
    <location>
        <begin position="498"/>
        <end position="522"/>
    </location>
</feature>
<dbReference type="RefSeq" id="XP_028868474.1">
    <property type="nucleotide sequence ID" value="XM_029012641.1"/>
</dbReference>
<proteinExistence type="predicted"/>
<evidence type="ECO:0000256" key="1">
    <source>
        <dbReference type="SAM" id="MobiDB-lite"/>
    </source>
</evidence>
<dbReference type="EMBL" id="BDSA01000004">
    <property type="protein sequence ID" value="GBE62231.1"/>
    <property type="molecule type" value="Genomic_DNA"/>
</dbReference>
<dbReference type="OrthoDB" id="18453at2759"/>
<dbReference type="Gene3D" id="2.30.29.30">
    <property type="entry name" value="Pleckstrin-homology domain (PH domain)/Phosphotyrosine-binding domain (PTB)"/>
    <property type="match status" value="1"/>
</dbReference>
<evidence type="ECO:0000313" key="4">
    <source>
        <dbReference type="Proteomes" id="UP000236319"/>
    </source>
</evidence>
<evidence type="ECO:0000313" key="3">
    <source>
        <dbReference type="EMBL" id="GBE62231.1"/>
    </source>
</evidence>
<feature type="region of interest" description="Disordered" evidence="1">
    <location>
        <begin position="262"/>
        <end position="335"/>
    </location>
</feature>
<dbReference type="Gene3D" id="3.30.530.20">
    <property type="match status" value="1"/>
</dbReference>
<feature type="compositionally biased region" description="Low complexity" evidence="1">
    <location>
        <begin position="308"/>
        <end position="326"/>
    </location>
</feature>
<dbReference type="PANTHER" id="PTHR10658:SF11">
    <property type="entry name" value="VIBRATOR, ISOFORM B"/>
    <property type="match status" value="1"/>
</dbReference>
<reference evidence="3 4" key="1">
    <citation type="journal article" date="2017" name="BMC Genomics">
        <title>Whole-genome assembly of Babesia ovata and comparative genomics between closely related pathogens.</title>
        <authorList>
            <person name="Yamagishi J."/>
            <person name="Asada M."/>
            <person name="Hakimi H."/>
            <person name="Tanaka T.Q."/>
            <person name="Sugimoto C."/>
            <person name="Kawazu S."/>
        </authorList>
    </citation>
    <scope>NUCLEOTIDE SEQUENCE [LARGE SCALE GENOMIC DNA]</scope>
    <source>
        <strain evidence="3 4">Miyake</strain>
    </source>
</reference>
<feature type="compositionally biased region" description="Basic and acidic residues" evidence="1">
    <location>
        <begin position="296"/>
        <end position="305"/>
    </location>
</feature>